<evidence type="ECO:0000313" key="4">
    <source>
        <dbReference type="Proteomes" id="UP000426027"/>
    </source>
</evidence>
<organism evidence="3 4">
    <name type="scientific">Phnomibacter ginsenosidimutans</name>
    <dbReference type="NCBI Taxonomy" id="2676868"/>
    <lineage>
        <taxon>Bacteria</taxon>
        <taxon>Pseudomonadati</taxon>
        <taxon>Bacteroidota</taxon>
        <taxon>Chitinophagia</taxon>
        <taxon>Chitinophagales</taxon>
        <taxon>Chitinophagaceae</taxon>
        <taxon>Phnomibacter</taxon>
    </lineage>
</organism>
<proteinExistence type="predicted"/>
<accession>A0A6I6GCQ8</accession>
<dbReference type="NCBIfam" id="NF038402">
    <property type="entry name" value="TroA_like"/>
    <property type="match status" value="1"/>
</dbReference>
<dbReference type="PROSITE" id="PS50983">
    <property type="entry name" value="FE_B12_PBP"/>
    <property type="match status" value="1"/>
</dbReference>
<dbReference type="Proteomes" id="UP000426027">
    <property type="component" value="Chromosome"/>
</dbReference>
<reference evidence="3 4" key="1">
    <citation type="submission" date="2019-11" db="EMBL/GenBank/DDBJ databases">
        <authorList>
            <person name="Im W.T."/>
        </authorList>
    </citation>
    <scope>NUCLEOTIDE SEQUENCE [LARGE SCALE GENOMIC DNA]</scope>
    <source>
        <strain evidence="3 4">SB-02</strain>
    </source>
</reference>
<protein>
    <submittedName>
        <fullName evidence="3">ABC transporter substrate-binding protein</fullName>
    </submittedName>
</protein>
<sequence>MLHSWLLPEGMAAPEQAKRIVSLVPSLTEWLHTLGLEEETVGITKFCIRPDEWFRQKTRVGGTKNVHVDELLALQPDLVIASKEENVAEQVQSIAQQVPVLLTDIENLEDALASMQLIADIAHRSEAAKALLAQIQMDFATALPQAGRALYLIWREPYMSVGRDTFIHAMLQMAGWENVCGYQTRYPTFTLAEMQALQPDVLLLSSEPFPFKINHVLELSAHFPHTRICLVDGEMFSWYGSRLLKSMSYFKELHRQLT</sequence>
<evidence type="ECO:0000256" key="1">
    <source>
        <dbReference type="ARBA" id="ARBA00022729"/>
    </source>
</evidence>
<dbReference type="Pfam" id="PF01497">
    <property type="entry name" value="Peripla_BP_2"/>
    <property type="match status" value="1"/>
</dbReference>
<feature type="domain" description="Fe/B12 periplasmic-binding" evidence="2">
    <location>
        <begin position="19"/>
        <end position="258"/>
    </location>
</feature>
<dbReference type="Gene3D" id="3.40.50.1980">
    <property type="entry name" value="Nitrogenase molybdenum iron protein domain"/>
    <property type="match status" value="2"/>
</dbReference>
<dbReference type="EMBL" id="CP046566">
    <property type="protein sequence ID" value="QGW28050.1"/>
    <property type="molecule type" value="Genomic_DNA"/>
</dbReference>
<dbReference type="InterPro" id="IPR054828">
    <property type="entry name" value="Vit_B12_bind_prot"/>
</dbReference>
<evidence type="ECO:0000313" key="3">
    <source>
        <dbReference type="EMBL" id="QGW28050.1"/>
    </source>
</evidence>
<dbReference type="PANTHER" id="PTHR30535:SF35">
    <property type="entry name" value="PERIPLASMIC BINDING PROTEIN"/>
    <property type="match status" value="1"/>
</dbReference>
<evidence type="ECO:0000259" key="2">
    <source>
        <dbReference type="PROSITE" id="PS50983"/>
    </source>
</evidence>
<dbReference type="AlphaFoldDB" id="A0A6I6GCQ8"/>
<dbReference type="InterPro" id="IPR050902">
    <property type="entry name" value="ABC_Transporter_SBP"/>
</dbReference>
<dbReference type="RefSeq" id="WP_157478390.1">
    <property type="nucleotide sequence ID" value="NZ_CP046566.1"/>
</dbReference>
<gene>
    <name evidence="3" type="ORF">GLV81_08015</name>
</gene>
<keyword evidence="4" id="KW-1185">Reference proteome</keyword>
<name>A0A6I6GCQ8_9BACT</name>
<dbReference type="PANTHER" id="PTHR30535">
    <property type="entry name" value="VITAMIN B12-BINDING PROTEIN"/>
    <property type="match status" value="1"/>
</dbReference>
<keyword evidence="1" id="KW-0732">Signal</keyword>
<dbReference type="KEGG" id="fls:GLV81_08015"/>
<dbReference type="InterPro" id="IPR002491">
    <property type="entry name" value="ABC_transptr_periplasmic_BD"/>
</dbReference>
<dbReference type="SUPFAM" id="SSF53807">
    <property type="entry name" value="Helical backbone' metal receptor"/>
    <property type="match status" value="1"/>
</dbReference>